<gene>
    <name evidence="9" type="primary">trxB_1</name>
    <name evidence="9" type="ORF">NNJEOMEG_00084</name>
</gene>
<evidence type="ECO:0000259" key="8">
    <source>
        <dbReference type="Pfam" id="PF13192"/>
    </source>
</evidence>
<protein>
    <submittedName>
        <fullName evidence="9">Thioredoxin reductase</fullName>
        <ecNumber evidence="9">1.8.1.9</ecNumber>
    </submittedName>
</protein>
<feature type="domain" description="Thioredoxin-like fold" evidence="8">
    <location>
        <begin position="158"/>
        <end position="233"/>
    </location>
</feature>
<accession>A0A6V8LHR7</accession>
<dbReference type="InterPro" id="IPR023753">
    <property type="entry name" value="FAD/NAD-binding_dom"/>
</dbReference>
<keyword evidence="6" id="KW-0676">Redox-active center</keyword>
<name>A0A6V8LHR7_9BACT</name>
<evidence type="ECO:0000256" key="4">
    <source>
        <dbReference type="ARBA" id="ARBA00023002"/>
    </source>
</evidence>
<dbReference type="SUPFAM" id="SSF52833">
    <property type="entry name" value="Thioredoxin-like"/>
    <property type="match status" value="2"/>
</dbReference>
<dbReference type="InterPro" id="IPR036249">
    <property type="entry name" value="Thioredoxin-like_sf"/>
</dbReference>
<comment type="similarity">
    <text evidence="1">Belongs to the class-II pyridine nucleotide-disulfide oxidoreductase family.</text>
</comment>
<dbReference type="InterPro" id="IPR008255">
    <property type="entry name" value="Pyr_nucl-diS_OxRdtase_2_AS"/>
</dbReference>
<dbReference type="InterPro" id="IPR050097">
    <property type="entry name" value="Ferredoxin-NADP_redctase_2"/>
</dbReference>
<keyword evidence="2" id="KW-0285">Flavoprotein</keyword>
<evidence type="ECO:0000256" key="6">
    <source>
        <dbReference type="ARBA" id="ARBA00023284"/>
    </source>
</evidence>
<dbReference type="InterPro" id="IPR012336">
    <property type="entry name" value="Thioredoxin-like_fold"/>
</dbReference>
<feature type="domain" description="FAD/NAD(P)-binding" evidence="7">
    <location>
        <begin position="256"/>
        <end position="539"/>
    </location>
</feature>
<dbReference type="SUPFAM" id="SSF51905">
    <property type="entry name" value="FAD/NAD(P)-binding domain"/>
    <property type="match status" value="1"/>
</dbReference>
<comment type="caution">
    <text evidence="9">The sequence shown here is derived from an EMBL/GenBank/DDBJ whole genome shotgun (WGS) entry which is preliminary data.</text>
</comment>
<dbReference type="InterPro" id="IPR036188">
    <property type="entry name" value="FAD/NAD-bd_sf"/>
</dbReference>
<keyword evidence="4 9" id="KW-0560">Oxidoreductase</keyword>
<dbReference type="PROSITE" id="PS00573">
    <property type="entry name" value="PYRIDINE_REDOX_2"/>
    <property type="match status" value="1"/>
</dbReference>
<dbReference type="AlphaFoldDB" id="A0A6V8LHR7"/>
<dbReference type="PRINTS" id="PR00368">
    <property type="entry name" value="FADPNR"/>
</dbReference>
<keyword evidence="5" id="KW-1015">Disulfide bond</keyword>
<evidence type="ECO:0000259" key="7">
    <source>
        <dbReference type="Pfam" id="PF07992"/>
    </source>
</evidence>
<dbReference type="RefSeq" id="WP_235956778.1">
    <property type="nucleotide sequence ID" value="NZ_BLTE01000001.1"/>
</dbReference>
<evidence type="ECO:0000256" key="2">
    <source>
        <dbReference type="ARBA" id="ARBA00022630"/>
    </source>
</evidence>
<keyword evidence="10" id="KW-1185">Reference proteome</keyword>
<dbReference type="Proteomes" id="UP000494245">
    <property type="component" value="Unassembled WGS sequence"/>
</dbReference>
<dbReference type="Pfam" id="PF07992">
    <property type="entry name" value="Pyr_redox_2"/>
    <property type="match status" value="1"/>
</dbReference>
<dbReference type="EMBL" id="BLTE01000001">
    <property type="protein sequence ID" value="GFK92262.1"/>
    <property type="molecule type" value="Genomic_DNA"/>
</dbReference>
<dbReference type="PANTHER" id="PTHR48105">
    <property type="entry name" value="THIOREDOXIN REDUCTASE 1-RELATED-RELATED"/>
    <property type="match status" value="1"/>
</dbReference>
<proteinExistence type="inferred from homology"/>
<organism evidence="9 10">
    <name type="scientific">Fundidesulfovibrio magnetotacticus</name>
    <dbReference type="NCBI Taxonomy" id="2730080"/>
    <lineage>
        <taxon>Bacteria</taxon>
        <taxon>Pseudomonadati</taxon>
        <taxon>Thermodesulfobacteriota</taxon>
        <taxon>Desulfovibrionia</taxon>
        <taxon>Desulfovibrionales</taxon>
        <taxon>Desulfovibrionaceae</taxon>
        <taxon>Fundidesulfovibrio</taxon>
    </lineage>
</organism>
<dbReference type="Pfam" id="PF13192">
    <property type="entry name" value="Thioredoxin_3"/>
    <property type="match status" value="1"/>
</dbReference>
<dbReference type="GO" id="GO:0004791">
    <property type="term" value="F:thioredoxin-disulfide reductase (NADPH) activity"/>
    <property type="evidence" value="ECO:0007669"/>
    <property type="project" value="UniProtKB-EC"/>
</dbReference>
<dbReference type="EC" id="1.8.1.9" evidence="9"/>
<keyword evidence="3" id="KW-0274">FAD</keyword>
<evidence type="ECO:0000313" key="9">
    <source>
        <dbReference type="EMBL" id="GFK92262.1"/>
    </source>
</evidence>
<evidence type="ECO:0000256" key="1">
    <source>
        <dbReference type="ARBA" id="ARBA00009333"/>
    </source>
</evidence>
<evidence type="ECO:0000256" key="3">
    <source>
        <dbReference type="ARBA" id="ARBA00022827"/>
    </source>
</evidence>
<reference evidence="9 10" key="2">
    <citation type="submission" date="2020-05" db="EMBL/GenBank/DDBJ databases">
        <title>Draft genome sequence of Desulfovibrio sp. strainFSS-1.</title>
        <authorList>
            <person name="Shimoshige H."/>
            <person name="Kobayashi H."/>
            <person name="Maekawa T."/>
        </authorList>
    </citation>
    <scope>NUCLEOTIDE SEQUENCE [LARGE SCALE GENOMIC DNA]</scope>
    <source>
        <strain evidence="9 10">SIID29052-01</strain>
    </source>
</reference>
<evidence type="ECO:0000256" key="5">
    <source>
        <dbReference type="ARBA" id="ARBA00023157"/>
    </source>
</evidence>
<reference evidence="9 10" key="1">
    <citation type="submission" date="2020-04" db="EMBL/GenBank/DDBJ databases">
        <authorList>
            <consortium name="Desulfovibrio sp. FSS-1 genome sequencing consortium"/>
            <person name="Shimoshige H."/>
            <person name="Kobayashi H."/>
            <person name="Maekawa T."/>
        </authorList>
    </citation>
    <scope>NUCLEOTIDE SEQUENCE [LARGE SCALE GENOMIC DNA]</scope>
    <source>
        <strain evidence="9 10">SIID29052-01</strain>
    </source>
</reference>
<evidence type="ECO:0000313" key="10">
    <source>
        <dbReference type="Proteomes" id="UP000494245"/>
    </source>
</evidence>
<sequence>MGIFRKLISAMAGKDASMDNHARDEGWHLPERSRDELRHLFQQLDKPVNLHAFTREGENDVFNHFLLGFLRDLARLSERILVHEHVLGGEEALRHGVTHSPTVLVAPERLRARFVGAPLGEEGRTFLAVLLMVSRGDSGLTETTREILAGLTEERVAKVFVTPTCPYCPGQAVHAFRCALERPDLVEAWCVEIGQAPDLGERHRVGSVPQTNFNGVLDVLGLEPEERFAAELVSLKEQREAPRPARYKPGETVRVDLLILGAGPAGLTAGIYAGRAGLSSLLLEQGVIGGQVSLTPVVENYPGFANIAGLALVEIMAAQARLYCEIVHGEATEFALEDGVVRARAAGLQIEARALLVATGATWRKLEVPGEAELFGRGVSHCATCDGYFYKGRRALVVGGGNTAATDALHLKNLGVDVALVHRRGELRAEKHLQDSLARENVPQLLHRTVEAVIGQDRVRAVRLRDALTGETSEEPADALFVAVGQTPNTGAAVRLGCALDADGCIVVDKAMRTSVEGVYAAGDVTGGVRQIVTAVGQGATAALTVFEDLKRREAQAKA</sequence>
<dbReference type="Gene3D" id="3.40.30.80">
    <property type="match status" value="1"/>
</dbReference>
<dbReference type="PRINTS" id="PR00469">
    <property type="entry name" value="PNDRDTASEII"/>
</dbReference>
<dbReference type="Gene3D" id="3.50.50.60">
    <property type="entry name" value="FAD/NAD(P)-binding domain"/>
    <property type="match status" value="2"/>
</dbReference>